<name>A0A8C0J350_CHEAB</name>
<dbReference type="AlphaFoldDB" id="A0A8C0J350"/>
<evidence type="ECO:0000313" key="2">
    <source>
        <dbReference type="Proteomes" id="UP000694404"/>
    </source>
</evidence>
<keyword evidence="2" id="KW-1185">Reference proteome</keyword>
<organism evidence="1 2">
    <name type="scientific">Chelonoidis abingdonii</name>
    <name type="common">Abingdon island giant tortoise</name>
    <name type="synonym">Testudo abingdonii</name>
    <dbReference type="NCBI Taxonomy" id="106734"/>
    <lineage>
        <taxon>Eukaryota</taxon>
        <taxon>Metazoa</taxon>
        <taxon>Chordata</taxon>
        <taxon>Craniata</taxon>
        <taxon>Vertebrata</taxon>
        <taxon>Euteleostomi</taxon>
        <taxon>Archelosauria</taxon>
        <taxon>Testudinata</taxon>
        <taxon>Testudines</taxon>
        <taxon>Cryptodira</taxon>
        <taxon>Durocryptodira</taxon>
        <taxon>Testudinoidea</taxon>
        <taxon>Testudinidae</taxon>
        <taxon>Chelonoidis</taxon>
    </lineage>
</organism>
<evidence type="ECO:0000313" key="1">
    <source>
        <dbReference type="Ensembl" id="ENSCABP00000025859.1"/>
    </source>
</evidence>
<proteinExistence type="predicted"/>
<dbReference type="Proteomes" id="UP000694404">
    <property type="component" value="Unplaced"/>
</dbReference>
<protein>
    <submittedName>
        <fullName evidence="1">Uncharacterized protein</fullName>
    </submittedName>
</protein>
<accession>A0A8C0J350</accession>
<reference evidence="1" key="1">
    <citation type="submission" date="2025-08" db="UniProtKB">
        <authorList>
            <consortium name="Ensembl"/>
        </authorList>
    </citation>
    <scope>IDENTIFICATION</scope>
</reference>
<reference evidence="1" key="2">
    <citation type="submission" date="2025-09" db="UniProtKB">
        <authorList>
            <consortium name="Ensembl"/>
        </authorList>
    </citation>
    <scope>IDENTIFICATION</scope>
</reference>
<dbReference type="Ensembl" id="ENSCABT00000028333.1">
    <property type="protein sequence ID" value="ENSCABP00000025859.1"/>
    <property type="gene ID" value="ENSCABG00000019027.1"/>
</dbReference>
<sequence length="78" mass="8778">SKNYKILKICMGRKKTLLPSSTPDTHSPIPSHAPLLEPRHGSDTVAQAAFFTVPFPHKYSVWVVKGECKMQDLSAYFF</sequence>